<organism evidence="5 6">
    <name type="scientific">Ilex paraguariensis</name>
    <name type="common">yerba mate</name>
    <dbReference type="NCBI Taxonomy" id="185542"/>
    <lineage>
        <taxon>Eukaryota</taxon>
        <taxon>Viridiplantae</taxon>
        <taxon>Streptophyta</taxon>
        <taxon>Embryophyta</taxon>
        <taxon>Tracheophyta</taxon>
        <taxon>Spermatophyta</taxon>
        <taxon>Magnoliopsida</taxon>
        <taxon>eudicotyledons</taxon>
        <taxon>Gunneridae</taxon>
        <taxon>Pentapetalae</taxon>
        <taxon>asterids</taxon>
        <taxon>campanulids</taxon>
        <taxon>Aquifoliales</taxon>
        <taxon>Aquifoliaceae</taxon>
        <taxon>Ilex</taxon>
    </lineage>
</organism>
<evidence type="ECO:0000256" key="2">
    <source>
        <dbReference type="ARBA" id="ARBA00023157"/>
    </source>
</evidence>
<evidence type="ECO:0000256" key="3">
    <source>
        <dbReference type="ARBA" id="ARBA00038471"/>
    </source>
</evidence>
<dbReference type="NCBIfam" id="TIGR01614">
    <property type="entry name" value="PME_inhib"/>
    <property type="match status" value="1"/>
</dbReference>
<dbReference type="AlphaFoldDB" id="A0ABC8V2N4"/>
<comment type="caution">
    <text evidence="5">The sequence shown here is derived from an EMBL/GenBank/DDBJ whole genome shotgun (WGS) entry which is preliminary data.</text>
</comment>
<keyword evidence="2" id="KW-1015">Disulfide bond</keyword>
<protein>
    <submittedName>
        <fullName evidence="5">Uncharacterized protein</fullName>
    </submittedName>
</protein>
<dbReference type="InterPro" id="IPR006501">
    <property type="entry name" value="Pectinesterase_inhib_dom"/>
</dbReference>
<evidence type="ECO:0000313" key="5">
    <source>
        <dbReference type="EMBL" id="CAK9187598.1"/>
    </source>
</evidence>
<evidence type="ECO:0000313" key="6">
    <source>
        <dbReference type="Proteomes" id="UP001642360"/>
    </source>
</evidence>
<dbReference type="Gene3D" id="1.20.140.40">
    <property type="entry name" value="Invertase/pectin methylesterase inhibitor family protein"/>
    <property type="match status" value="1"/>
</dbReference>
<evidence type="ECO:0000256" key="1">
    <source>
        <dbReference type="ARBA" id="ARBA00022729"/>
    </source>
</evidence>
<proteinExistence type="inferred from homology"/>
<dbReference type="InterPro" id="IPR035513">
    <property type="entry name" value="Invertase/methylesterase_inhib"/>
</dbReference>
<gene>
    <name evidence="5" type="ORF">ILEXP_LOCUS58179</name>
</gene>
<dbReference type="InterPro" id="IPR052421">
    <property type="entry name" value="PCW_Enzyme_Inhibitor"/>
</dbReference>
<dbReference type="SUPFAM" id="SSF101148">
    <property type="entry name" value="Plant invertase/pectin methylesterase inhibitor"/>
    <property type="match status" value="1"/>
</dbReference>
<comment type="similarity">
    <text evidence="3">Belongs to the PMEI family.</text>
</comment>
<feature type="chain" id="PRO_5044847090" evidence="4">
    <location>
        <begin position="24"/>
        <end position="221"/>
    </location>
</feature>
<dbReference type="EMBL" id="CAUOFW020010057">
    <property type="protein sequence ID" value="CAK9187598.1"/>
    <property type="molecule type" value="Genomic_DNA"/>
</dbReference>
<evidence type="ECO:0000256" key="4">
    <source>
        <dbReference type="SAM" id="SignalP"/>
    </source>
</evidence>
<keyword evidence="6" id="KW-1185">Reference proteome</keyword>
<accession>A0ABC8V2N4</accession>
<dbReference type="Proteomes" id="UP001642360">
    <property type="component" value="Unassembled WGS sequence"/>
</dbReference>
<feature type="signal peptide" evidence="4">
    <location>
        <begin position="1"/>
        <end position="23"/>
    </location>
</feature>
<dbReference type="PANTHER" id="PTHR36710:SF4">
    <property type="entry name" value="PLANT INVERTASE_PECTIN METHYLESTERASE INHIBITOR SUPERFAMILY PROTEIN"/>
    <property type="match status" value="1"/>
</dbReference>
<sequence>MASTFSLLVSLFLAFVFISPSVARHHDHHYHHHHHRHHKGSKSADLRSICDGTIDPHYCWDDLSPHYGSGTIDDCYPLADNSIDSAEEIGKQIQQLLRDLSQSTEDHQLRKLYKKCSGRYKKAVRDLEHAKKYLYSGHYEHVADEAGRALEEAGECKERYPEYSYGQGRFPFSSRNGRFPFWNNGGFPGYLIDSSRLSQLIQEFELRCSILSNGGLMDSFY</sequence>
<keyword evidence="1 4" id="KW-0732">Signal</keyword>
<reference evidence="5 6" key="1">
    <citation type="submission" date="2024-02" db="EMBL/GenBank/DDBJ databases">
        <authorList>
            <person name="Vignale AGUSTIN F."/>
            <person name="Sosa J E."/>
            <person name="Modenutti C."/>
        </authorList>
    </citation>
    <scope>NUCLEOTIDE SEQUENCE [LARGE SCALE GENOMIC DNA]</scope>
</reference>
<dbReference type="PANTHER" id="PTHR36710">
    <property type="entry name" value="PECTINESTERASE INHIBITOR-LIKE"/>
    <property type="match status" value="1"/>
</dbReference>
<name>A0ABC8V2N4_9AQUA</name>